<evidence type="ECO:0000313" key="2">
    <source>
        <dbReference type="Proteomes" id="UP000214566"/>
    </source>
</evidence>
<name>A0A238D3E8_THIDL</name>
<accession>A0A238D3E8</accession>
<dbReference type="EMBL" id="FLMQ01000055">
    <property type="protein sequence ID" value="SBP87720.1"/>
    <property type="molecule type" value="Genomic_DNA"/>
</dbReference>
<evidence type="ECO:0000313" key="1">
    <source>
        <dbReference type="EMBL" id="SBP87720.1"/>
    </source>
</evidence>
<dbReference type="AlphaFoldDB" id="A0A238D3E8"/>
<protein>
    <submittedName>
        <fullName evidence="1">Uncharacterized protein</fullName>
    </submittedName>
</protein>
<keyword evidence="2" id="KW-1185">Reference proteome</keyword>
<dbReference type="Proteomes" id="UP000214566">
    <property type="component" value="Unassembled WGS sequence"/>
</dbReference>
<organism evidence="1 2">
    <name type="scientific">Thiomonas delicata</name>
    <name type="common">Thiomonas cuprina</name>
    <dbReference type="NCBI Taxonomy" id="364030"/>
    <lineage>
        <taxon>Bacteria</taxon>
        <taxon>Pseudomonadati</taxon>
        <taxon>Pseudomonadota</taxon>
        <taxon>Betaproteobacteria</taxon>
        <taxon>Burkholderiales</taxon>
        <taxon>Thiomonas</taxon>
    </lineage>
</organism>
<proteinExistence type="predicted"/>
<sequence>MGYRLLGLPFGGAQPAKIRLTSGLGAQTGTSRVLPLAAAGKPEVAGEEGFEPSNAGIKIRCLNQLGDSPTAQL</sequence>
<reference evidence="1 2" key="1">
    <citation type="submission" date="2016-06" db="EMBL/GenBank/DDBJ databases">
        <authorList>
            <person name="Kjaerup R.B."/>
            <person name="Dalgaard T.S."/>
            <person name="Juul-Madsen H.R."/>
        </authorList>
    </citation>
    <scope>NUCLEOTIDE SEQUENCE [LARGE SCALE GENOMIC DNA]</scope>
    <source>
        <strain evidence="1 2">DSM 16361</strain>
    </source>
</reference>
<gene>
    <name evidence="1" type="ORF">THIARS_60433</name>
</gene>